<dbReference type="InterPro" id="IPR050475">
    <property type="entry name" value="Prenyltransferase_related"/>
</dbReference>
<keyword evidence="8" id="KW-1185">Reference proteome</keyword>
<protein>
    <submittedName>
        <fullName evidence="7">Uncharacterized protein</fullName>
    </submittedName>
</protein>
<feature type="transmembrane region" description="Helical" evidence="6">
    <location>
        <begin position="300"/>
        <end position="318"/>
    </location>
</feature>
<organism evidence="7 8">
    <name type="scientific">Hymenoscyphus albidus</name>
    <dbReference type="NCBI Taxonomy" id="595503"/>
    <lineage>
        <taxon>Eukaryota</taxon>
        <taxon>Fungi</taxon>
        <taxon>Dikarya</taxon>
        <taxon>Ascomycota</taxon>
        <taxon>Pezizomycotina</taxon>
        <taxon>Leotiomycetes</taxon>
        <taxon>Helotiales</taxon>
        <taxon>Helotiaceae</taxon>
        <taxon>Hymenoscyphus</taxon>
    </lineage>
</organism>
<evidence type="ECO:0000256" key="2">
    <source>
        <dbReference type="ARBA" id="ARBA00022692"/>
    </source>
</evidence>
<dbReference type="AlphaFoldDB" id="A0A9N9LJB0"/>
<gene>
    <name evidence="7" type="ORF">HYALB_00007348</name>
</gene>
<dbReference type="GO" id="GO:0016020">
    <property type="term" value="C:membrane"/>
    <property type="evidence" value="ECO:0007669"/>
    <property type="project" value="UniProtKB-SubCell"/>
</dbReference>
<dbReference type="Proteomes" id="UP000701801">
    <property type="component" value="Unassembled WGS sequence"/>
</dbReference>
<evidence type="ECO:0000313" key="7">
    <source>
        <dbReference type="EMBL" id="CAG8974185.1"/>
    </source>
</evidence>
<dbReference type="InterPro" id="IPR000537">
    <property type="entry name" value="UbiA_prenyltransferase"/>
</dbReference>
<evidence type="ECO:0000256" key="3">
    <source>
        <dbReference type="ARBA" id="ARBA00022989"/>
    </source>
</evidence>
<reference evidence="7" key="1">
    <citation type="submission" date="2021-07" db="EMBL/GenBank/DDBJ databases">
        <authorList>
            <person name="Durling M."/>
        </authorList>
    </citation>
    <scope>NUCLEOTIDE SEQUENCE</scope>
</reference>
<dbReference type="OrthoDB" id="434972at2759"/>
<accession>A0A9N9LJB0</accession>
<feature type="region of interest" description="Disordered" evidence="5">
    <location>
        <begin position="1"/>
        <end position="36"/>
    </location>
</feature>
<proteinExistence type="predicted"/>
<dbReference type="GO" id="GO:0016765">
    <property type="term" value="F:transferase activity, transferring alkyl or aryl (other than methyl) groups"/>
    <property type="evidence" value="ECO:0007669"/>
    <property type="project" value="InterPro"/>
</dbReference>
<comment type="subcellular location">
    <subcellularLocation>
        <location evidence="1">Membrane</location>
        <topology evidence="1">Multi-pass membrane protein</topology>
    </subcellularLocation>
</comment>
<evidence type="ECO:0000256" key="4">
    <source>
        <dbReference type="ARBA" id="ARBA00023136"/>
    </source>
</evidence>
<keyword evidence="4 6" id="KW-0472">Membrane</keyword>
<dbReference type="EMBL" id="CAJVRM010000095">
    <property type="protein sequence ID" value="CAG8974185.1"/>
    <property type="molecule type" value="Genomic_DNA"/>
</dbReference>
<evidence type="ECO:0000256" key="5">
    <source>
        <dbReference type="SAM" id="MobiDB-lite"/>
    </source>
</evidence>
<evidence type="ECO:0000313" key="8">
    <source>
        <dbReference type="Proteomes" id="UP000701801"/>
    </source>
</evidence>
<comment type="caution">
    <text evidence="7">The sequence shown here is derived from an EMBL/GenBank/DDBJ whole genome shotgun (WGS) entry which is preliminary data.</text>
</comment>
<evidence type="ECO:0000256" key="1">
    <source>
        <dbReference type="ARBA" id="ARBA00004141"/>
    </source>
</evidence>
<dbReference type="PANTHER" id="PTHR42723:SF1">
    <property type="entry name" value="CHLOROPHYLL SYNTHASE, CHLOROPLASTIC"/>
    <property type="match status" value="1"/>
</dbReference>
<dbReference type="PANTHER" id="PTHR42723">
    <property type="entry name" value="CHLOROPHYLL SYNTHASE"/>
    <property type="match status" value="1"/>
</dbReference>
<dbReference type="Pfam" id="PF01040">
    <property type="entry name" value="UbiA"/>
    <property type="match status" value="1"/>
</dbReference>
<name>A0A9N9LJB0_9HELO</name>
<keyword evidence="2 6" id="KW-0812">Transmembrane</keyword>
<sequence length="334" mass="37525">MQSPCNAVSGVVTDGLPKPEPGRTKEEPSFSGDAELVSGPRCPSVYAMGSEWFILSKGAMTEFLQPLQVGYANSKPQALYKTPGSFSSNIELIRYSAYTPWLFPVSDLKDIVGLGYFFGVLSVLQGPFLGFKNDTRPWDLICRTSLMLIWSWTQLLTFNLQYQRNPKGIAEDAINKPWRPIPSGRISRYAASCLLYCAFPAQKPPQRYWNRLFLRRSRRDAYGNTSLLSTPKALCWLILRGLTIFLTVHTQDFRDMKGDKAQSRRTIPLVFSEMPARYSVVVGALFCSCVAPLFWGLGAWGFLLPGTMGLVMVVNLLGNRTLEGDKLSWKLWAY</sequence>
<keyword evidence="3 6" id="KW-1133">Transmembrane helix</keyword>
<evidence type="ECO:0000256" key="6">
    <source>
        <dbReference type="SAM" id="Phobius"/>
    </source>
</evidence>